<accession>A0A411YJC0</accession>
<evidence type="ECO:0000313" key="4">
    <source>
        <dbReference type="EMBL" id="QBI21405.1"/>
    </source>
</evidence>
<comment type="similarity">
    <text evidence="1">Belongs to the iron-sulfur cluster assembly SufBD family.</text>
</comment>
<dbReference type="GO" id="GO:0016226">
    <property type="term" value="P:iron-sulfur cluster assembly"/>
    <property type="evidence" value="ECO:0007669"/>
    <property type="project" value="InterPro"/>
</dbReference>
<dbReference type="PANTHER" id="PTHR43575">
    <property type="entry name" value="PROTEIN ABCI7, CHLOROPLASTIC"/>
    <property type="match status" value="1"/>
</dbReference>
<keyword evidence="5" id="KW-1185">Reference proteome</keyword>
<evidence type="ECO:0000259" key="3">
    <source>
        <dbReference type="Pfam" id="PF19295"/>
    </source>
</evidence>
<protein>
    <submittedName>
        <fullName evidence="4">SufD family Fe-S cluster assembly protein</fullName>
    </submittedName>
</protein>
<dbReference type="OrthoDB" id="9803529at2"/>
<dbReference type="InterPro" id="IPR045595">
    <property type="entry name" value="SufBD_N"/>
</dbReference>
<evidence type="ECO:0000256" key="1">
    <source>
        <dbReference type="ARBA" id="ARBA00043967"/>
    </source>
</evidence>
<dbReference type="Pfam" id="PF01458">
    <property type="entry name" value="SUFBD_core"/>
    <property type="match status" value="1"/>
</dbReference>
<dbReference type="EMBL" id="CP036402">
    <property type="protein sequence ID" value="QBI21405.1"/>
    <property type="molecule type" value="Genomic_DNA"/>
</dbReference>
<name>A0A411YJC0_9ACTN</name>
<dbReference type="InterPro" id="IPR000825">
    <property type="entry name" value="SUF_FeS_clus_asmbl_SufBD_core"/>
</dbReference>
<dbReference type="AlphaFoldDB" id="A0A411YJC0"/>
<reference evidence="4 5" key="1">
    <citation type="submission" date="2019-01" db="EMBL/GenBank/DDBJ databases">
        <title>Egibacter rhizosphaerae EGI 80759T.</title>
        <authorList>
            <person name="Chen D.-D."/>
            <person name="Tian Y."/>
            <person name="Jiao J.-Y."/>
            <person name="Zhang X.-T."/>
            <person name="Zhang Y.-G."/>
            <person name="Zhang Y."/>
            <person name="Xiao M."/>
            <person name="Shu W.-S."/>
            <person name="Li W.-J."/>
        </authorList>
    </citation>
    <scope>NUCLEOTIDE SEQUENCE [LARGE SCALE GENOMIC DNA]</scope>
    <source>
        <strain evidence="4 5">EGI 80759</strain>
    </source>
</reference>
<dbReference type="RefSeq" id="WP_131156397.1">
    <property type="nucleotide sequence ID" value="NZ_CP036402.1"/>
</dbReference>
<organism evidence="4 5">
    <name type="scientific">Egibacter rhizosphaerae</name>
    <dbReference type="NCBI Taxonomy" id="1670831"/>
    <lineage>
        <taxon>Bacteria</taxon>
        <taxon>Bacillati</taxon>
        <taxon>Actinomycetota</taxon>
        <taxon>Nitriliruptoria</taxon>
        <taxon>Egibacterales</taxon>
        <taxon>Egibacteraceae</taxon>
        <taxon>Egibacter</taxon>
    </lineage>
</organism>
<dbReference type="SUPFAM" id="SSF101960">
    <property type="entry name" value="Stabilizer of iron transporter SufD"/>
    <property type="match status" value="1"/>
</dbReference>
<dbReference type="Pfam" id="PF19295">
    <property type="entry name" value="SufBD_N"/>
    <property type="match status" value="1"/>
</dbReference>
<evidence type="ECO:0000259" key="2">
    <source>
        <dbReference type="Pfam" id="PF01458"/>
    </source>
</evidence>
<gene>
    <name evidence="4" type="ORF">ER308_18755</name>
</gene>
<dbReference type="Proteomes" id="UP000291469">
    <property type="component" value="Chromosome"/>
</dbReference>
<dbReference type="PANTHER" id="PTHR43575:SF1">
    <property type="entry name" value="PROTEIN ABCI7, CHLOROPLASTIC"/>
    <property type="match status" value="1"/>
</dbReference>
<sequence>MATLNDLTEADVVAQSEAAGEPEWLRDARQAAYKDFSDHAWPTNRVEEWRHTDPRRIPRDRELVTAGEAGDIGVRAEGIAVHLEGYSARLRIVDGVVVDASVEPEAAALGVVATDLATAAREHPELVRDQLGAAVGAEDAFTAANLAAFTAAGFIHVPPEVELERPVAVTIQLTRPGTHLPRLLAHFAPNARGDLVIDRTGGADATVVEVVEVVAEAGAAVRVANSQGWDDGCAHVGWHRARVGRDAEAKALEATFGGGTVYLRPDVRMTGEGANGELYGVYFAGGDQSFQHRCLIHHDAARTTSESVYKGALQGESHTVWYGNIRIEPHAKATTSDETNRNLILTDGARADSIPFLEILTSDVVGCGHHSSVGQLDELQLFYMESRGIPRPVAARMLVFGFFSEVLERVEIPGVTEVLQGEIERELQEAPTALMDPRRGAA</sequence>
<feature type="domain" description="SUF system FeS cluster assembly SufBD N-terminal" evidence="3">
    <location>
        <begin position="21"/>
        <end position="169"/>
    </location>
</feature>
<evidence type="ECO:0000313" key="5">
    <source>
        <dbReference type="Proteomes" id="UP000291469"/>
    </source>
</evidence>
<feature type="domain" description="SUF system FeS cluster assembly SufBD core" evidence="2">
    <location>
        <begin position="179"/>
        <end position="402"/>
    </location>
</feature>
<dbReference type="KEGG" id="erz:ER308_18755"/>
<proteinExistence type="inferred from homology"/>
<dbReference type="InterPro" id="IPR037284">
    <property type="entry name" value="SUF_FeS_clus_asmbl_SufBD_sf"/>
</dbReference>
<dbReference type="InterPro" id="IPR055346">
    <property type="entry name" value="Fe-S_cluster_assembly_SufBD"/>
</dbReference>